<dbReference type="VEuPathDB" id="TriTrypDB:TEOVI_000643500"/>
<name>A0A1G4I929_TRYEQ</name>
<keyword evidence="1" id="KW-1133">Transmembrane helix</keyword>
<dbReference type="AlphaFoldDB" id="A0A1G4I929"/>
<evidence type="ECO:0000313" key="2">
    <source>
        <dbReference type="EMBL" id="SCU68296.1"/>
    </source>
</evidence>
<feature type="transmembrane region" description="Helical" evidence="1">
    <location>
        <begin position="52"/>
        <end position="71"/>
    </location>
</feature>
<comment type="caution">
    <text evidence="2">The sequence shown here is derived from an EMBL/GenBank/DDBJ whole genome shotgun (WGS) entry which is preliminary data.</text>
</comment>
<dbReference type="GeneID" id="92380369"/>
<keyword evidence="1" id="KW-0472">Membrane</keyword>
<evidence type="ECO:0000313" key="3">
    <source>
        <dbReference type="Proteomes" id="UP000195570"/>
    </source>
</evidence>
<gene>
    <name evidence="2" type="ORF">TEOVI_000643500</name>
</gene>
<accession>A0A1G4I929</accession>
<keyword evidence="1" id="KW-0812">Transmembrane</keyword>
<proteinExistence type="predicted"/>
<sequence length="84" mass="9345">MTRIPGVITSLSQGKCLSFASAVHYSTTTTPVLQSKLTLSQKRLRPKRKPKLGPSVPLCILILLGASYMTYTTRKSSNDDRMFR</sequence>
<organism evidence="2 3">
    <name type="scientific">Trypanosoma equiperdum</name>
    <dbReference type="NCBI Taxonomy" id="5694"/>
    <lineage>
        <taxon>Eukaryota</taxon>
        <taxon>Discoba</taxon>
        <taxon>Euglenozoa</taxon>
        <taxon>Kinetoplastea</taxon>
        <taxon>Metakinetoplastina</taxon>
        <taxon>Trypanosomatida</taxon>
        <taxon>Trypanosomatidae</taxon>
        <taxon>Trypanosoma</taxon>
    </lineage>
</organism>
<reference evidence="2" key="1">
    <citation type="submission" date="2016-09" db="EMBL/GenBank/DDBJ databases">
        <authorList>
            <person name="Hebert L."/>
            <person name="Moumen B."/>
        </authorList>
    </citation>
    <scope>NUCLEOTIDE SEQUENCE [LARGE SCALE GENOMIC DNA]</scope>
    <source>
        <strain evidence="2">OVI</strain>
    </source>
</reference>
<dbReference type="EMBL" id="CZPT02000952">
    <property type="protein sequence ID" value="SCU68296.1"/>
    <property type="molecule type" value="Genomic_DNA"/>
</dbReference>
<protein>
    <submittedName>
        <fullName evidence="2">Uncharacterized protein</fullName>
    </submittedName>
</protein>
<keyword evidence="3" id="KW-1185">Reference proteome</keyword>
<dbReference type="RefSeq" id="XP_067079475.1">
    <property type="nucleotide sequence ID" value="XM_067223374.1"/>
</dbReference>
<dbReference type="Proteomes" id="UP000195570">
    <property type="component" value="Unassembled WGS sequence"/>
</dbReference>
<evidence type="ECO:0000256" key="1">
    <source>
        <dbReference type="SAM" id="Phobius"/>
    </source>
</evidence>